<feature type="compositionally biased region" description="Polar residues" evidence="1">
    <location>
        <begin position="33"/>
        <end position="44"/>
    </location>
</feature>
<feature type="compositionally biased region" description="Low complexity" evidence="1">
    <location>
        <begin position="58"/>
        <end position="68"/>
    </location>
</feature>
<accession>A0AAD7TIH9</accession>
<evidence type="ECO:0000313" key="4">
    <source>
        <dbReference type="Proteomes" id="UP001215151"/>
    </source>
</evidence>
<protein>
    <submittedName>
        <fullName evidence="3">Uncharacterized protein</fullName>
    </submittedName>
</protein>
<keyword evidence="2" id="KW-0732">Signal</keyword>
<evidence type="ECO:0000256" key="2">
    <source>
        <dbReference type="SAM" id="SignalP"/>
    </source>
</evidence>
<dbReference type="Proteomes" id="UP001215151">
    <property type="component" value="Unassembled WGS sequence"/>
</dbReference>
<gene>
    <name evidence="3" type="ORF">ONZ51_g10934</name>
</gene>
<comment type="caution">
    <text evidence="3">The sequence shown here is derived from an EMBL/GenBank/DDBJ whole genome shotgun (WGS) entry which is preliminary data.</text>
</comment>
<dbReference type="EMBL" id="JAPEVG010000469">
    <property type="protein sequence ID" value="KAJ8462395.1"/>
    <property type="molecule type" value="Genomic_DNA"/>
</dbReference>
<dbReference type="AlphaFoldDB" id="A0AAD7TIH9"/>
<feature type="compositionally biased region" description="Low complexity" evidence="1">
    <location>
        <begin position="326"/>
        <end position="341"/>
    </location>
</feature>
<sequence>MGSAQSLVSAAAVLAIVSAIAYGFARPGDPTASLPSSSGTQAPVASTSSKKKQKKKPATAGAAAAALSDAKESVPAEPNVVSFPTVVPGEFAPSSEPADQPQSGASTAKAAKKKKKTKKASSPVPQDAQSESSATAPESSTARKPRKSATPKPAPAAEDEGWTKVETKKKATAQRTGDAQGAASSSAPDRPQPPEISTSDAGITTSVTTGNSSPVTERTEDEAAHSSLLAESAAAAPENRRTLAEKLLPKPRKTGVEDLLEKPDYPQVARVMRIQPRPDERPAAGFSWGDYEDVDDSRVTADDADGEDDGGWGVRPSILPLVGPKQPASGPGQTPTPQTAPETLTKKQRQHAARREAEKAAKAQAEAERLATLAQHKRSLEKARMAEQAKASKKQVSGGMSAYVDENGKLVWQ</sequence>
<feature type="compositionally biased region" description="Polar residues" evidence="1">
    <location>
        <begin position="195"/>
        <end position="216"/>
    </location>
</feature>
<reference evidence="3" key="1">
    <citation type="submission" date="2022-11" db="EMBL/GenBank/DDBJ databases">
        <title>Genome Sequence of Cubamyces cubensis.</title>
        <authorList>
            <person name="Buettner E."/>
        </authorList>
    </citation>
    <scope>NUCLEOTIDE SEQUENCE</scope>
    <source>
        <strain evidence="3">MPL-01</strain>
    </source>
</reference>
<name>A0AAD7TIH9_9APHY</name>
<feature type="compositionally biased region" description="Low complexity" evidence="1">
    <location>
        <begin position="128"/>
        <end position="142"/>
    </location>
</feature>
<evidence type="ECO:0000313" key="3">
    <source>
        <dbReference type="EMBL" id="KAJ8462395.1"/>
    </source>
</evidence>
<feature type="signal peptide" evidence="2">
    <location>
        <begin position="1"/>
        <end position="25"/>
    </location>
</feature>
<feature type="compositionally biased region" description="Polar residues" evidence="1">
    <location>
        <begin position="173"/>
        <end position="187"/>
    </location>
</feature>
<feature type="compositionally biased region" description="Basic and acidic residues" evidence="1">
    <location>
        <begin position="238"/>
        <end position="264"/>
    </location>
</feature>
<feature type="region of interest" description="Disordered" evidence="1">
    <location>
        <begin position="28"/>
        <end position="413"/>
    </location>
</feature>
<feature type="chain" id="PRO_5041914281" evidence="2">
    <location>
        <begin position="26"/>
        <end position="413"/>
    </location>
</feature>
<organism evidence="3 4">
    <name type="scientific">Trametes cubensis</name>
    <dbReference type="NCBI Taxonomy" id="1111947"/>
    <lineage>
        <taxon>Eukaryota</taxon>
        <taxon>Fungi</taxon>
        <taxon>Dikarya</taxon>
        <taxon>Basidiomycota</taxon>
        <taxon>Agaricomycotina</taxon>
        <taxon>Agaricomycetes</taxon>
        <taxon>Polyporales</taxon>
        <taxon>Polyporaceae</taxon>
        <taxon>Trametes</taxon>
    </lineage>
</organism>
<feature type="compositionally biased region" description="Basic residues" evidence="1">
    <location>
        <begin position="110"/>
        <end position="119"/>
    </location>
</feature>
<feature type="compositionally biased region" description="Basic and acidic residues" evidence="1">
    <location>
        <begin position="378"/>
        <end position="387"/>
    </location>
</feature>
<proteinExistence type="predicted"/>
<feature type="compositionally biased region" description="Low complexity" evidence="1">
    <location>
        <begin position="225"/>
        <end position="236"/>
    </location>
</feature>
<keyword evidence="4" id="KW-1185">Reference proteome</keyword>
<evidence type="ECO:0000256" key="1">
    <source>
        <dbReference type="SAM" id="MobiDB-lite"/>
    </source>
</evidence>
<feature type="compositionally biased region" description="Basic and acidic residues" evidence="1">
    <location>
        <begin position="353"/>
        <end position="369"/>
    </location>
</feature>